<dbReference type="Proteomes" id="UP000598467">
    <property type="component" value="Unassembled WGS sequence"/>
</dbReference>
<evidence type="ECO:0000313" key="3">
    <source>
        <dbReference type="Proteomes" id="UP000598467"/>
    </source>
</evidence>
<dbReference type="RefSeq" id="WP_190291974.1">
    <property type="nucleotide sequence ID" value="NZ_JABFCZ010000013.1"/>
</dbReference>
<dbReference type="InterPro" id="IPR029063">
    <property type="entry name" value="SAM-dependent_MTases_sf"/>
</dbReference>
<name>A0A926S671_9HYPH</name>
<dbReference type="GO" id="GO:0032259">
    <property type="term" value="P:methylation"/>
    <property type="evidence" value="ECO:0007669"/>
    <property type="project" value="UniProtKB-KW"/>
</dbReference>
<dbReference type="PANTHER" id="PTHR34203:SF15">
    <property type="entry name" value="SLL1173 PROTEIN"/>
    <property type="match status" value="1"/>
</dbReference>
<proteinExistence type="predicted"/>
<protein>
    <submittedName>
        <fullName evidence="2">FkbM family methyltransferase</fullName>
    </submittedName>
</protein>
<keyword evidence="2" id="KW-0808">Transferase</keyword>
<dbReference type="Pfam" id="PF05050">
    <property type="entry name" value="Methyltransf_21"/>
    <property type="match status" value="1"/>
</dbReference>
<evidence type="ECO:0000259" key="1">
    <source>
        <dbReference type="Pfam" id="PF05050"/>
    </source>
</evidence>
<dbReference type="InterPro" id="IPR052514">
    <property type="entry name" value="SAM-dependent_MTase"/>
</dbReference>
<evidence type="ECO:0000313" key="2">
    <source>
        <dbReference type="EMBL" id="MBD1547221.1"/>
    </source>
</evidence>
<keyword evidence="2" id="KW-0489">Methyltransferase</keyword>
<feature type="domain" description="Methyltransferase FkbM" evidence="1">
    <location>
        <begin position="83"/>
        <end position="265"/>
    </location>
</feature>
<dbReference type="AlphaFoldDB" id="A0A926S671"/>
<dbReference type="NCBIfam" id="TIGR01444">
    <property type="entry name" value="fkbM_fam"/>
    <property type="match status" value="1"/>
</dbReference>
<dbReference type="Gene3D" id="3.40.50.150">
    <property type="entry name" value="Vaccinia Virus protein VP39"/>
    <property type="match status" value="1"/>
</dbReference>
<organism evidence="2 3">
    <name type="scientific">Roseibium aggregatum</name>
    <dbReference type="NCBI Taxonomy" id="187304"/>
    <lineage>
        <taxon>Bacteria</taxon>
        <taxon>Pseudomonadati</taxon>
        <taxon>Pseudomonadota</taxon>
        <taxon>Alphaproteobacteria</taxon>
        <taxon>Hyphomicrobiales</taxon>
        <taxon>Stappiaceae</taxon>
        <taxon>Roseibium</taxon>
    </lineage>
</organism>
<dbReference type="EMBL" id="JABFCZ010000013">
    <property type="protein sequence ID" value="MBD1547221.1"/>
    <property type="molecule type" value="Genomic_DNA"/>
</dbReference>
<dbReference type="InterPro" id="IPR006342">
    <property type="entry name" value="FkbM_mtfrase"/>
</dbReference>
<gene>
    <name evidence="2" type="ORF">HK439_13215</name>
</gene>
<accession>A0A926S671</accession>
<dbReference type="GO" id="GO:0008168">
    <property type="term" value="F:methyltransferase activity"/>
    <property type="evidence" value="ECO:0007669"/>
    <property type="project" value="UniProtKB-KW"/>
</dbReference>
<dbReference type="PANTHER" id="PTHR34203">
    <property type="entry name" value="METHYLTRANSFERASE, FKBM FAMILY PROTEIN"/>
    <property type="match status" value="1"/>
</dbReference>
<reference evidence="2" key="1">
    <citation type="submission" date="2020-05" db="EMBL/GenBank/DDBJ databases">
        <title>Identification of trans-AT polyketide cluster in two marine bacteria, producers of a novel glutaramide-containing polyketide sesbanimide D and analogs.</title>
        <authorList>
            <person name="Kacar D."/>
            <person name="Rodriguez P."/>
            <person name="Canedo L."/>
            <person name="Gonzalez E."/>
            <person name="Galan B."/>
            <person name="De La Calle F."/>
            <person name="Garcia J.L."/>
        </authorList>
    </citation>
    <scope>NUCLEOTIDE SEQUENCE</scope>
    <source>
        <strain evidence="2">PHM038</strain>
    </source>
</reference>
<dbReference type="SUPFAM" id="SSF53335">
    <property type="entry name" value="S-adenosyl-L-methionine-dependent methyltransferases"/>
    <property type="match status" value="1"/>
</dbReference>
<sequence>MISDAKEFREQLAVYIENYDYRVGESDGGYVLALKNHARMPWSSRKRKRLFKGVAPSSDFYEPVATAALDYLIDTQPIATFFDLGAAHGYFSFLVAGRSDKDIDAHAFEIQPNVLKRIQDRVAETDSKWVKAYLSGMSDRYQGEQKIWYSVNKMFQTEPDPSQYRDNIFKRLKFRLKGRPDRDRLKTALVTIDSIDHFCAVNEVAPDAIKIDVDGYEHKVIQGGLETFGKCRPFILLEIHRMKLLNRFAASRRDVVKPLFDLGYRCIFFKDHHTLAKADPVLVGRDDPLWDRDRTDFVLFF</sequence>
<comment type="caution">
    <text evidence="2">The sequence shown here is derived from an EMBL/GenBank/DDBJ whole genome shotgun (WGS) entry which is preliminary data.</text>
</comment>